<accession>A0A8H2VHW4</accession>
<dbReference type="InterPro" id="IPR037524">
    <property type="entry name" value="PA14/GLEYA"/>
</dbReference>
<name>A0A8H2VHW4_9SACH</name>
<dbReference type="Pfam" id="PF10528">
    <property type="entry name" value="GLEYA"/>
    <property type="match status" value="1"/>
</dbReference>
<feature type="region of interest" description="Disordered" evidence="1">
    <location>
        <begin position="403"/>
        <end position="433"/>
    </location>
</feature>
<dbReference type="EMBL" id="CAEFZW010000007">
    <property type="protein sequence ID" value="CAB4255964.1"/>
    <property type="molecule type" value="Genomic_DNA"/>
</dbReference>
<dbReference type="Gene3D" id="2.60.120.1560">
    <property type="match status" value="1"/>
</dbReference>
<reference evidence="4 5" key="1">
    <citation type="submission" date="2020-05" db="EMBL/GenBank/DDBJ databases">
        <authorList>
            <person name="Casaregola S."/>
            <person name="Devillers H."/>
            <person name="Grondin C."/>
        </authorList>
    </citation>
    <scope>NUCLEOTIDE SEQUENCE [LARGE SCALE GENOMIC DNA]</scope>
    <source>
        <strain evidence="4 5">CLIB 1767</strain>
    </source>
</reference>
<dbReference type="InterPro" id="IPR018871">
    <property type="entry name" value="GLEYA_adhesin_domain"/>
</dbReference>
<dbReference type="Proteomes" id="UP000644660">
    <property type="component" value="Unassembled WGS sequence"/>
</dbReference>
<dbReference type="PROSITE" id="PS51820">
    <property type="entry name" value="PA14"/>
    <property type="match status" value="1"/>
</dbReference>
<evidence type="ECO:0000313" key="5">
    <source>
        <dbReference type="Proteomes" id="UP000644660"/>
    </source>
</evidence>
<dbReference type="OrthoDB" id="4069772at2759"/>
<gene>
    <name evidence="4" type="ORF">KABA2_07S08448</name>
</gene>
<evidence type="ECO:0000313" key="4">
    <source>
        <dbReference type="EMBL" id="CAB4255964.1"/>
    </source>
</evidence>
<dbReference type="GeneID" id="64859028"/>
<evidence type="ECO:0000256" key="2">
    <source>
        <dbReference type="SAM" id="SignalP"/>
    </source>
</evidence>
<dbReference type="RefSeq" id="XP_041407808.1">
    <property type="nucleotide sequence ID" value="XM_041551874.1"/>
</dbReference>
<keyword evidence="2" id="KW-0732">Signal</keyword>
<feature type="domain" description="PA14" evidence="3">
    <location>
        <begin position="68"/>
        <end position="222"/>
    </location>
</feature>
<organism evidence="4 5">
    <name type="scientific">Maudiozyma barnettii</name>
    <dbReference type="NCBI Taxonomy" id="61262"/>
    <lineage>
        <taxon>Eukaryota</taxon>
        <taxon>Fungi</taxon>
        <taxon>Dikarya</taxon>
        <taxon>Ascomycota</taxon>
        <taxon>Saccharomycotina</taxon>
        <taxon>Saccharomycetes</taxon>
        <taxon>Saccharomycetales</taxon>
        <taxon>Saccharomycetaceae</taxon>
        <taxon>Maudiozyma</taxon>
    </lineage>
</organism>
<keyword evidence="5" id="KW-1185">Reference proteome</keyword>
<evidence type="ECO:0000259" key="3">
    <source>
        <dbReference type="PROSITE" id="PS51820"/>
    </source>
</evidence>
<feature type="compositionally biased region" description="Low complexity" evidence="1">
    <location>
        <begin position="422"/>
        <end position="433"/>
    </location>
</feature>
<sequence>MKLTAIFSGFLFLANTIRMVSADQCAAYTPTQYSDSSFLMALHKTPLHSTLDNIPGTLHNYVIKLVSPGSATTALTTYDIGFDISVTDSDESVSGVLYPELSDNVTVSNFISVYKAFLVPPTTGDYIFSLDGVSDGASFFIYDNRAMYCCDDMDLAGWLDESSNFCYIPEDADYQTSSMTVSLEAGLGYVIVYAYTNHGGDAVFKPSMTLPSGEVVTNFDGYIHGSVEDSQCGVKSSETTTYTQGTVSYNTTYSTAVVTFETLGEFVDESYTDVETVYYIMTPAAASSSAIASSSSEVITSSSVSESSSVVLSATSSVASSLESSAVAPASAASIESSVQSSVPASSKQSTAQSSEIASEISSVSTDDLVSSTSSQDISNSLSISVSTESVTGSSNAASALSSSVHSTSAAGEDAESRDSSNNDSMTTSTYTDVNGITRTTTVKCSTASDEGSMTTSTYTDVNGITRTTTVKCSTASAGVENNNEKSTQTVVTVTTYTCTNGDVSVSTITRTEVIDAAKATGKESKAPAVTSTINTVESSAKVQIQSSSATSSASLRVQDTPNAAGKYATGLLFSVMPLAFALFM</sequence>
<feature type="signal peptide" evidence="2">
    <location>
        <begin position="1"/>
        <end position="22"/>
    </location>
</feature>
<proteinExistence type="predicted"/>
<comment type="caution">
    <text evidence="4">The sequence shown here is derived from an EMBL/GenBank/DDBJ whole genome shotgun (WGS) entry which is preliminary data.</text>
</comment>
<feature type="chain" id="PRO_5034125888" description="PA14 domain-containing protein" evidence="2">
    <location>
        <begin position="23"/>
        <end position="585"/>
    </location>
</feature>
<protein>
    <recommendedName>
        <fullName evidence="3">PA14 domain-containing protein</fullName>
    </recommendedName>
</protein>
<dbReference type="AlphaFoldDB" id="A0A8H2VHW4"/>
<evidence type="ECO:0000256" key="1">
    <source>
        <dbReference type="SAM" id="MobiDB-lite"/>
    </source>
</evidence>